<dbReference type="EMBL" id="JBBUTG010000013">
    <property type="protein sequence ID" value="MEK8032993.1"/>
    <property type="molecule type" value="Genomic_DNA"/>
</dbReference>
<protein>
    <submittedName>
        <fullName evidence="2">DUF885 domain-containing protein</fullName>
    </submittedName>
</protein>
<gene>
    <name evidence="2" type="ORF">AACH06_19395</name>
</gene>
<dbReference type="RefSeq" id="WP_341427414.1">
    <property type="nucleotide sequence ID" value="NZ_JBBUTG010000013.1"/>
</dbReference>
<comment type="caution">
    <text evidence="2">The sequence shown here is derived from an EMBL/GenBank/DDBJ whole genome shotgun (WGS) entry which is preliminary data.</text>
</comment>
<keyword evidence="3" id="KW-1185">Reference proteome</keyword>
<dbReference type="InterPro" id="IPR006311">
    <property type="entry name" value="TAT_signal"/>
</dbReference>
<dbReference type="InterPro" id="IPR010281">
    <property type="entry name" value="DUF885"/>
</dbReference>
<dbReference type="Pfam" id="PF05960">
    <property type="entry name" value="DUF885"/>
    <property type="match status" value="1"/>
</dbReference>
<name>A0ABU9BSP8_9BURK</name>
<dbReference type="PANTHER" id="PTHR33361">
    <property type="entry name" value="GLR0591 PROTEIN"/>
    <property type="match status" value="1"/>
</dbReference>
<sequence length="608" mass="67779">MLNRRDWAKRAAAVASAATWPQAWAADTPAPNASLSSGITSPVLADIASRYFADQLELNPLQGSATLGGPKYEGRMAITISPEHQAATLALDERVKRELAALPLEPLSADDRLTHELLSREVQLSIEGSAFPDHLMPIDQYGGMPVALSNWAGGDQLQALKTPTDYVNYLKRLRRIPEFNQQAIVNMREGVARGYTVPRPLVQSALPMLKALTAPKLDQSPFGAALRAMPAGFDPADRTRITREYVQAYEKDIRPSMLGLLAFLQGPYLRACRTSAGISAIPNGEAYYAYLVRLQTTTDMAPDRIHALGLTEVERIHGEMAKLQRGFGHKGSINEFLKWHEAQPRFRPFRSWDDILTAYYALNERVTPQLPHLFGKLPKQPLQIRAIPELQRATTSPYYSAPSQDGSRPGIFFVGAPTTPDKYNNSEMTSLLLHEGQPGHHFHTSLQFDLPLPAFRRFGWNDAFGEGWALYSETLGHEMGLYDDPNQHLGHLKMELLRAVRLVTDTGLHAKGWTRERTMDYMVRNEGITAAQAKQATERYMASPGQALAYKIGALKIQELRQRSKQQLGERFSLSAFHDRVLSQGTLPLQVLERQIDGWIASQRPATA</sequence>
<dbReference type="Proteomes" id="UP001371218">
    <property type="component" value="Unassembled WGS sequence"/>
</dbReference>
<proteinExistence type="predicted"/>
<feature type="signal peptide" evidence="1">
    <location>
        <begin position="1"/>
        <end position="25"/>
    </location>
</feature>
<evidence type="ECO:0000256" key="1">
    <source>
        <dbReference type="SAM" id="SignalP"/>
    </source>
</evidence>
<evidence type="ECO:0000313" key="2">
    <source>
        <dbReference type="EMBL" id="MEK8032993.1"/>
    </source>
</evidence>
<accession>A0ABU9BSP8</accession>
<dbReference type="PANTHER" id="PTHR33361:SF16">
    <property type="entry name" value="DUF885 DOMAIN-CONTAINING PROTEIN"/>
    <property type="match status" value="1"/>
</dbReference>
<evidence type="ECO:0000313" key="3">
    <source>
        <dbReference type="Proteomes" id="UP001371218"/>
    </source>
</evidence>
<reference evidence="2 3" key="1">
    <citation type="submission" date="2024-04" db="EMBL/GenBank/DDBJ databases">
        <title>Novel species of the genus Ideonella isolated from streams.</title>
        <authorList>
            <person name="Lu H."/>
        </authorList>
    </citation>
    <scope>NUCLEOTIDE SEQUENCE [LARGE SCALE GENOMIC DNA]</scope>
    <source>
        <strain evidence="2 3">DXS29W</strain>
    </source>
</reference>
<feature type="chain" id="PRO_5047338998" evidence="1">
    <location>
        <begin position="26"/>
        <end position="608"/>
    </location>
</feature>
<dbReference type="PROSITE" id="PS51318">
    <property type="entry name" value="TAT"/>
    <property type="match status" value="1"/>
</dbReference>
<keyword evidence="1" id="KW-0732">Signal</keyword>
<organism evidence="2 3">
    <name type="scientific">Ideonella lacteola</name>
    <dbReference type="NCBI Taxonomy" id="2984193"/>
    <lineage>
        <taxon>Bacteria</taxon>
        <taxon>Pseudomonadati</taxon>
        <taxon>Pseudomonadota</taxon>
        <taxon>Betaproteobacteria</taxon>
        <taxon>Burkholderiales</taxon>
        <taxon>Sphaerotilaceae</taxon>
        <taxon>Ideonella</taxon>
    </lineage>
</organism>